<evidence type="ECO:0000259" key="2">
    <source>
        <dbReference type="Pfam" id="PF13843"/>
    </source>
</evidence>
<sequence length="457" mass="52662">TSQDYSPLELFQFFFSSDVCQTIIKNTNAYSAEHQNSTRRLKQEMCQKDLFSFLSGVLYMGLVKLPAVPDYWNGSRLFNFSFPASVMSCRRFKAISNALHISDLKVDAENIKKRGTPDYDRLCKVKPLYVQLRDRCKSFFHPDQNISVEERMVASKGYKLFVLADSRFGYTWDFFIYEGKSPTTQNPQNKGLSYESVVALVNPNVLGTGYKLYVDNFYTSPMLFRELLEKRIFACWTIRSNRIGFPQTTENKLPRKAPRGSIRWIRDDNLLSSFHSANGNQTVQRRVKTPDGQWVEKTVPIPAAVSDYNKNMGGVDMSDALIGYYTILRKTRKWYRSLFYHFVDIAVVNAFIIQQQLAKMKQKKAKSQREFREALVSQLADWMPPPAPPASSATPAPPDSQHACHKPKHISNSKRAFRRKCRMCHMKTPVFCPACDAALCFLPERDCFNNWHDKNSL</sequence>
<dbReference type="InterPro" id="IPR029526">
    <property type="entry name" value="PGBD"/>
</dbReference>
<dbReference type="Proteomes" id="UP000694700">
    <property type="component" value="Unplaced"/>
</dbReference>
<dbReference type="Pfam" id="PF13843">
    <property type="entry name" value="DDE_Tnp_1_7"/>
    <property type="match status" value="1"/>
</dbReference>
<accession>A0A8C1VML6</accession>
<proteinExistence type="predicted"/>
<dbReference type="PANTHER" id="PTHR46599">
    <property type="entry name" value="PIGGYBAC TRANSPOSABLE ELEMENT-DERIVED PROTEIN 4"/>
    <property type="match status" value="1"/>
</dbReference>
<dbReference type="AlphaFoldDB" id="A0A8C1VML6"/>
<protein>
    <recommendedName>
        <fullName evidence="2">PiggyBac transposable element-derived protein domain-containing protein</fullName>
    </recommendedName>
</protein>
<dbReference type="PANTHER" id="PTHR46599:SF3">
    <property type="entry name" value="PIGGYBAC TRANSPOSABLE ELEMENT-DERIVED PROTEIN 4"/>
    <property type="match status" value="1"/>
</dbReference>
<feature type="region of interest" description="Disordered" evidence="1">
    <location>
        <begin position="386"/>
        <end position="411"/>
    </location>
</feature>
<organism evidence="3 4">
    <name type="scientific">Cyprinus carpio</name>
    <name type="common">Common carp</name>
    <dbReference type="NCBI Taxonomy" id="7962"/>
    <lineage>
        <taxon>Eukaryota</taxon>
        <taxon>Metazoa</taxon>
        <taxon>Chordata</taxon>
        <taxon>Craniata</taxon>
        <taxon>Vertebrata</taxon>
        <taxon>Euteleostomi</taxon>
        <taxon>Actinopterygii</taxon>
        <taxon>Neopterygii</taxon>
        <taxon>Teleostei</taxon>
        <taxon>Ostariophysi</taxon>
        <taxon>Cypriniformes</taxon>
        <taxon>Cyprinidae</taxon>
        <taxon>Cyprininae</taxon>
        <taxon>Cyprinus</taxon>
    </lineage>
</organism>
<evidence type="ECO:0000313" key="3">
    <source>
        <dbReference type="Ensembl" id="ENSCCRP00015054301.1"/>
    </source>
</evidence>
<reference evidence="3" key="1">
    <citation type="submission" date="2025-08" db="UniProtKB">
        <authorList>
            <consortium name="Ensembl"/>
        </authorList>
    </citation>
    <scope>IDENTIFICATION</scope>
</reference>
<name>A0A8C1VML6_CYPCA</name>
<dbReference type="Ensembl" id="ENSCCRT00015056100.1">
    <property type="protein sequence ID" value="ENSCCRP00015054301.1"/>
    <property type="gene ID" value="ENSCCRG00015022378.1"/>
</dbReference>
<feature type="domain" description="PiggyBac transposable element-derived protein" evidence="2">
    <location>
        <begin position="6"/>
        <end position="351"/>
    </location>
</feature>
<evidence type="ECO:0000313" key="4">
    <source>
        <dbReference type="Proteomes" id="UP000694700"/>
    </source>
</evidence>
<evidence type="ECO:0000256" key="1">
    <source>
        <dbReference type="SAM" id="MobiDB-lite"/>
    </source>
</evidence>